<evidence type="ECO:0000313" key="1">
    <source>
        <dbReference type="EMBL" id="KAL0413521.1"/>
    </source>
</evidence>
<comment type="caution">
    <text evidence="1">The sequence shown here is derived from an EMBL/GenBank/DDBJ whole genome shotgun (WGS) entry which is preliminary data.</text>
</comment>
<reference evidence="1" key="2">
    <citation type="journal article" date="2024" name="Plant">
        <title>Genomic evolution and insights into agronomic trait innovations of Sesamum species.</title>
        <authorList>
            <person name="Miao H."/>
            <person name="Wang L."/>
            <person name="Qu L."/>
            <person name="Liu H."/>
            <person name="Sun Y."/>
            <person name="Le M."/>
            <person name="Wang Q."/>
            <person name="Wei S."/>
            <person name="Zheng Y."/>
            <person name="Lin W."/>
            <person name="Duan Y."/>
            <person name="Cao H."/>
            <person name="Xiong S."/>
            <person name="Wang X."/>
            <person name="Wei L."/>
            <person name="Li C."/>
            <person name="Ma Q."/>
            <person name="Ju M."/>
            <person name="Zhao R."/>
            <person name="Li G."/>
            <person name="Mu C."/>
            <person name="Tian Q."/>
            <person name="Mei H."/>
            <person name="Zhang T."/>
            <person name="Gao T."/>
            <person name="Zhang H."/>
        </authorList>
    </citation>
    <scope>NUCLEOTIDE SEQUENCE</scope>
    <source>
        <strain evidence="1">G02</strain>
    </source>
</reference>
<name>A0AAW2UCI3_SESRA</name>
<dbReference type="EMBL" id="JACGWJ010000006">
    <property type="protein sequence ID" value="KAL0413521.1"/>
    <property type="molecule type" value="Genomic_DNA"/>
</dbReference>
<accession>A0AAW2UCI3</accession>
<evidence type="ECO:0008006" key="2">
    <source>
        <dbReference type="Google" id="ProtNLM"/>
    </source>
</evidence>
<sequence length="157" mass="18200">MWQKSVEVQLQSFSHWHIDASVRLEDSGEWWRFTGIYGEPDTTKRVEFWKLLVQLHSQSARPWLCAGDFNEILEHSEKEGGSTRAEWKIRNFRNCLTQCGLHDLGFQGSGFTWCNNQQEPHTLERGLTGLVLVRLGPVHFLILGSYMLTPLTRTTPR</sequence>
<reference evidence="1" key="1">
    <citation type="submission" date="2020-06" db="EMBL/GenBank/DDBJ databases">
        <authorList>
            <person name="Li T."/>
            <person name="Hu X."/>
            <person name="Zhang T."/>
            <person name="Song X."/>
            <person name="Zhang H."/>
            <person name="Dai N."/>
            <person name="Sheng W."/>
            <person name="Hou X."/>
            <person name="Wei L."/>
        </authorList>
    </citation>
    <scope>NUCLEOTIDE SEQUENCE</scope>
    <source>
        <strain evidence="1">G02</strain>
        <tissue evidence="1">Leaf</tissue>
    </source>
</reference>
<gene>
    <name evidence="1" type="ORF">Sradi_1553800</name>
</gene>
<dbReference type="PANTHER" id="PTHR33710">
    <property type="entry name" value="BNAC02G09200D PROTEIN"/>
    <property type="match status" value="1"/>
</dbReference>
<dbReference type="Gene3D" id="3.60.10.10">
    <property type="entry name" value="Endonuclease/exonuclease/phosphatase"/>
    <property type="match status" value="1"/>
</dbReference>
<dbReference type="SUPFAM" id="SSF56219">
    <property type="entry name" value="DNase I-like"/>
    <property type="match status" value="1"/>
</dbReference>
<dbReference type="AlphaFoldDB" id="A0AAW2UCI3"/>
<organism evidence="1">
    <name type="scientific">Sesamum radiatum</name>
    <name type="common">Black benniseed</name>
    <dbReference type="NCBI Taxonomy" id="300843"/>
    <lineage>
        <taxon>Eukaryota</taxon>
        <taxon>Viridiplantae</taxon>
        <taxon>Streptophyta</taxon>
        <taxon>Embryophyta</taxon>
        <taxon>Tracheophyta</taxon>
        <taxon>Spermatophyta</taxon>
        <taxon>Magnoliopsida</taxon>
        <taxon>eudicotyledons</taxon>
        <taxon>Gunneridae</taxon>
        <taxon>Pentapetalae</taxon>
        <taxon>asterids</taxon>
        <taxon>lamiids</taxon>
        <taxon>Lamiales</taxon>
        <taxon>Pedaliaceae</taxon>
        <taxon>Sesamum</taxon>
    </lineage>
</organism>
<protein>
    <recommendedName>
        <fullName evidence="2">Exo_endo_phos domain-containing protein</fullName>
    </recommendedName>
</protein>
<dbReference type="PANTHER" id="PTHR33710:SF71">
    <property type="entry name" value="ENDONUCLEASE_EXONUCLEASE_PHOSPHATASE DOMAIN-CONTAINING PROTEIN"/>
    <property type="match status" value="1"/>
</dbReference>
<proteinExistence type="predicted"/>
<dbReference type="InterPro" id="IPR036691">
    <property type="entry name" value="Endo/exonu/phosph_ase_sf"/>
</dbReference>